<organism evidence="1">
    <name type="scientific">marine sediment metagenome</name>
    <dbReference type="NCBI Taxonomy" id="412755"/>
    <lineage>
        <taxon>unclassified sequences</taxon>
        <taxon>metagenomes</taxon>
        <taxon>ecological metagenomes</taxon>
    </lineage>
</organism>
<comment type="caution">
    <text evidence="1">The sequence shown here is derived from an EMBL/GenBank/DDBJ whole genome shotgun (WGS) entry which is preliminary data.</text>
</comment>
<gene>
    <name evidence="1" type="ORF">LCGC14_1018110</name>
</gene>
<evidence type="ECO:0000313" key="1">
    <source>
        <dbReference type="EMBL" id="KKN12282.1"/>
    </source>
</evidence>
<protein>
    <submittedName>
        <fullName evidence="1">Uncharacterized protein</fullName>
    </submittedName>
</protein>
<dbReference type="EMBL" id="LAZR01004049">
    <property type="protein sequence ID" value="KKN12282.1"/>
    <property type="molecule type" value="Genomic_DNA"/>
</dbReference>
<reference evidence="1" key="1">
    <citation type="journal article" date="2015" name="Nature">
        <title>Complex archaea that bridge the gap between prokaryotes and eukaryotes.</title>
        <authorList>
            <person name="Spang A."/>
            <person name="Saw J.H."/>
            <person name="Jorgensen S.L."/>
            <person name="Zaremba-Niedzwiedzka K."/>
            <person name="Martijn J."/>
            <person name="Lind A.E."/>
            <person name="van Eijk R."/>
            <person name="Schleper C."/>
            <person name="Guy L."/>
            <person name="Ettema T.J."/>
        </authorList>
    </citation>
    <scope>NUCLEOTIDE SEQUENCE</scope>
</reference>
<accession>A0A0F9NJY1</accession>
<proteinExistence type="predicted"/>
<name>A0A0F9NJY1_9ZZZZ</name>
<sequence>MEVTLPQNFQNLSLSFATSWIRAGGYAKRLQHMLGHADPRVVRLCTFNC</sequence>
<dbReference type="AlphaFoldDB" id="A0A0F9NJY1"/>